<dbReference type="Proteomes" id="UP000756132">
    <property type="component" value="Chromosome 1"/>
</dbReference>
<reference evidence="1" key="2">
    <citation type="journal article" date="2022" name="Microb. Genom.">
        <title>A chromosome-scale genome assembly of the tomato pathogen Cladosporium fulvum reveals a compartmentalized genome architecture and the presence of a dispensable chromosome.</title>
        <authorList>
            <person name="Zaccaron A.Z."/>
            <person name="Chen L.H."/>
            <person name="Samaras A."/>
            <person name="Stergiopoulos I."/>
        </authorList>
    </citation>
    <scope>NUCLEOTIDE SEQUENCE</scope>
    <source>
        <strain evidence="1">Race5_Kim</strain>
    </source>
</reference>
<dbReference type="EMBL" id="CP090163">
    <property type="protein sequence ID" value="UJO11103.1"/>
    <property type="molecule type" value="Genomic_DNA"/>
</dbReference>
<dbReference type="InterPro" id="IPR032710">
    <property type="entry name" value="NTF2-like_dom_sf"/>
</dbReference>
<protein>
    <recommendedName>
        <fullName evidence="3">SnoaL-like domain-containing protein</fullName>
    </recommendedName>
</protein>
<name>A0A9Q8L5B3_PASFU</name>
<dbReference type="RefSeq" id="XP_047755469.1">
    <property type="nucleotide sequence ID" value="XM_047899970.1"/>
</dbReference>
<dbReference type="GeneID" id="71980700"/>
<dbReference type="KEGG" id="ffu:CLAFUR5_00822"/>
<keyword evidence="2" id="KW-1185">Reference proteome</keyword>
<dbReference type="AlphaFoldDB" id="A0A9Q8L5B3"/>
<accession>A0A9Q8L5B3</accession>
<dbReference type="OrthoDB" id="4158114at2759"/>
<dbReference type="SUPFAM" id="SSF54427">
    <property type="entry name" value="NTF2-like"/>
    <property type="match status" value="1"/>
</dbReference>
<reference evidence="1" key="1">
    <citation type="submission" date="2021-12" db="EMBL/GenBank/DDBJ databases">
        <authorList>
            <person name="Zaccaron A."/>
            <person name="Stergiopoulos I."/>
        </authorList>
    </citation>
    <scope>NUCLEOTIDE SEQUENCE</scope>
    <source>
        <strain evidence="1">Race5_Kim</strain>
    </source>
</reference>
<sequence length="168" mass="19307">MSSNKTLPTPAEILQRFYDAETIYMVALPQKRDFSGMAATLSPDMKLVQSPDLLWSGIFHGHAGFQKWSETMASYFNGLEVTDAQVFEKSGSDSVVIHSVLKLRIRKNYKRLERPLVQVVKVDRAKGVIVEITPFYWDVKGLNEILPKWMSSRCHQHWYEGPYLQTIV</sequence>
<evidence type="ECO:0000313" key="1">
    <source>
        <dbReference type="EMBL" id="UJO11103.1"/>
    </source>
</evidence>
<gene>
    <name evidence="1" type="ORF">CLAFUR5_00822</name>
</gene>
<dbReference type="Gene3D" id="3.10.450.50">
    <property type="match status" value="1"/>
</dbReference>
<evidence type="ECO:0008006" key="3">
    <source>
        <dbReference type="Google" id="ProtNLM"/>
    </source>
</evidence>
<organism evidence="1 2">
    <name type="scientific">Passalora fulva</name>
    <name type="common">Tomato leaf mold</name>
    <name type="synonym">Cladosporium fulvum</name>
    <dbReference type="NCBI Taxonomy" id="5499"/>
    <lineage>
        <taxon>Eukaryota</taxon>
        <taxon>Fungi</taxon>
        <taxon>Dikarya</taxon>
        <taxon>Ascomycota</taxon>
        <taxon>Pezizomycotina</taxon>
        <taxon>Dothideomycetes</taxon>
        <taxon>Dothideomycetidae</taxon>
        <taxon>Mycosphaerellales</taxon>
        <taxon>Mycosphaerellaceae</taxon>
        <taxon>Fulvia</taxon>
    </lineage>
</organism>
<evidence type="ECO:0000313" key="2">
    <source>
        <dbReference type="Proteomes" id="UP000756132"/>
    </source>
</evidence>
<proteinExistence type="predicted"/>